<comment type="caution">
    <text evidence="1">The sequence shown here is derived from an EMBL/GenBank/DDBJ whole genome shotgun (WGS) entry which is preliminary data.</text>
</comment>
<dbReference type="EMBL" id="JBJUIK010000012">
    <property type="protein sequence ID" value="KAL3509940.1"/>
    <property type="molecule type" value="Genomic_DNA"/>
</dbReference>
<evidence type="ECO:0000313" key="1">
    <source>
        <dbReference type="EMBL" id="KAL3509940.1"/>
    </source>
</evidence>
<accession>A0ABD2YUX4</accession>
<keyword evidence="2" id="KW-1185">Reference proteome</keyword>
<reference evidence="1 2" key="1">
    <citation type="submission" date="2024-11" db="EMBL/GenBank/DDBJ databases">
        <title>A near-complete genome assembly of Cinchona calisaya.</title>
        <authorList>
            <person name="Lian D.C."/>
            <person name="Zhao X.W."/>
            <person name="Wei L."/>
        </authorList>
    </citation>
    <scope>NUCLEOTIDE SEQUENCE [LARGE SCALE GENOMIC DNA]</scope>
    <source>
        <tissue evidence="1">Nenye</tissue>
    </source>
</reference>
<sequence>MMRFGGRWREDRKIATKGRIRVEENDEEERNVKETTETLTKIRRGRYTLEGQEDKMFEDPSLAEKNGINLILEEKKWTINLKDEHSRNTLVGNEVD</sequence>
<protein>
    <submittedName>
        <fullName evidence="1">Uncharacterized protein</fullName>
    </submittedName>
</protein>
<dbReference type="Proteomes" id="UP001630127">
    <property type="component" value="Unassembled WGS sequence"/>
</dbReference>
<dbReference type="AlphaFoldDB" id="A0ABD2YUX4"/>
<organism evidence="1 2">
    <name type="scientific">Cinchona calisaya</name>
    <dbReference type="NCBI Taxonomy" id="153742"/>
    <lineage>
        <taxon>Eukaryota</taxon>
        <taxon>Viridiplantae</taxon>
        <taxon>Streptophyta</taxon>
        <taxon>Embryophyta</taxon>
        <taxon>Tracheophyta</taxon>
        <taxon>Spermatophyta</taxon>
        <taxon>Magnoliopsida</taxon>
        <taxon>eudicotyledons</taxon>
        <taxon>Gunneridae</taxon>
        <taxon>Pentapetalae</taxon>
        <taxon>asterids</taxon>
        <taxon>lamiids</taxon>
        <taxon>Gentianales</taxon>
        <taxon>Rubiaceae</taxon>
        <taxon>Cinchonoideae</taxon>
        <taxon>Cinchoneae</taxon>
        <taxon>Cinchona</taxon>
    </lineage>
</organism>
<gene>
    <name evidence="1" type="ORF">ACH5RR_029341</name>
</gene>
<proteinExistence type="predicted"/>
<evidence type="ECO:0000313" key="2">
    <source>
        <dbReference type="Proteomes" id="UP001630127"/>
    </source>
</evidence>
<name>A0ABD2YUX4_9GENT</name>